<sequence length="126" mass="15198">MIYNGNNKEYRVKFYQNSQTGESVVFDYIENLDLKAKAKVLKYIEFLRQHQGYLDEPYTKHIKGKIRELRVDFGHQRHRIFYFAFIKKTIILLHAFLKKTDKTPIAEIKKAENNYFDAINNQKLYE</sequence>
<dbReference type="AlphaFoldDB" id="A0A0G0YZZ5"/>
<dbReference type="InterPro" id="IPR009241">
    <property type="entry name" value="HigB-like"/>
</dbReference>
<dbReference type="EMBL" id="LCCW01000020">
    <property type="protein sequence ID" value="KKS42090.1"/>
    <property type="molecule type" value="Genomic_DNA"/>
</dbReference>
<accession>A0A0G0YZZ5</accession>
<name>A0A0G0YZZ5_9BACT</name>
<evidence type="ECO:0000313" key="2">
    <source>
        <dbReference type="Proteomes" id="UP000034516"/>
    </source>
</evidence>
<evidence type="ECO:0000313" key="1">
    <source>
        <dbReference type="EMBL" id="KKS42090.1"/>
    </source>
</evidence>
<comment type="caution">
    <text evidence="1">The sequence shown here is derived from an EMBL/GenBank/DDBJ whole genome shotgun (WGS) entry which is preliminary data.</text>
</comment>
<gene>
    <name evidence="1" type="ORF">UV02_C0020G0001</name>
</gene>
<organism evidence="1 2">
    <name type="scientific">Candidatus Kuenenbacteria bacterium GW2011_GWA2_42_15</name>
    <dbReference type="NCBI Taxonomy" id="1618677"/>
    <lineage>
        <taxon>Bacteria</taxon>
        <taxon>Candidatus Kueneniibacteriota</taxon>
    </lineage>
</organism>
<reference evidence="1 2" key="1">
    <citation type="journal article" date="2015" name="Nature">
        <title>rRNA introns, odd ribosomes, and small enigmatic genomes across a large radiation of phyla.</title>
        <authorList>
            <person name="Brown C.T."/>
            <person name="Hug L.A."/>
            <person name="Thomas B.C."/>
            <person name="Sharon I."/>
            <person name="Castelle C.J."/>
            <person name="Singh A."/>
            <person name="Wilkins M.J."/>
            <person name="Williams K.H."/>
            <person name="Banfield J.F."/>
        </authorList>
    </citation>
    <scope>NUCLEOTIDE SEQUENCE [LARGE SCALE GENOMIC DNA]</scope>
</reference>
<protein>
    <submittedName>
        <fullName evidence="1">Phage-related protein</fullName>
    </submittedName>
</protein>
<dbReference type="Proteomes" id="UP000034516">
    <property type="component" value="Unassembled WGS sequence"/>
</dbReference>
<dbReference type="Pfam" id="PF05973">
    <property type="entry name" value="Gp49"/>
    <property type="match status" value="1"/>
</dbReference>
<proteinExistence type="predicted"/>